<keyword evidence="3" id="KW-1185">Reference proteome</keyword>
<accession>A0A9W9ZZA9</accession>
<dbReference type="Pfam" id="PF16201">
    <property type="entry name" value="NopRA1"/>
    <property type="match status" value="1"/>
</dbReference>
<dbReference type="AlphaFoldDB" id="A0A9W9ZZA9"/>
<organism evidence="2 3">
    <name type="scientific">Desmophyllum pertusum</name>
    <dbReference type="NCBI Taxonomy" id="174260"/>
    <lineage>
        <taxon>Eukaryota</taxon>
        <taxon>Metazoa</taxon>
        <taxon>Cnidaria</taxon>
        <taxon>Anthozoa</taxon>
        <taxon>Hexacorallia</taxon>
        <taxon>Scleractinia</taxon>
        <taxon>Caryophylliina</taxon>
        <taxon>Caryophylliidae</taxon>
        <taxon>Desmophyllum</taxon>
    </lineage>
</organism>
<evidence type="ECO:0000313" key="3">
    <source>
        <dbReference type="Proteomes" id="UP001163046"/>
    </source>
</evidence>
<dbReference type="GO" id="GO:0000466">
    <property type="term" value="P:maturation of 5.8S rRNA from tricistronic rRNA transcript (SSU-rRNA, 5.8S rRNA, LSU-rRNA)"/>
    <property type="evidence" value="ECO:0007669"/>
    <property type="project" value="TreeGrafter"/>
</dbReference>
<dbReference type="GO" id="GO:0000463">
    <property type="term" value="P:maturation of LSU-rRNA from tricistronic rRNA transcript (SSU-rRNA, 5.8S rRNA, LSU-rRNA)"/>
    <property type="evidence" value="ECO:0007669"/>
    <property type="project" value="TreeGrafter"/>
</dbReference>
<evidence type="ECO:0000259" key="1">
    <source>
        <dbReference type="Pfam" id="PF16201"/>
    </source>
</evidence>
<dbReference type="Proteomes" id="UP001163046">
    <property type="component" value="Unassembled WGS sequence"/>
</dbReference>
<dbReference type="InterPro" id="IPR039844">
    <property type="entry name" value="URB1"/>
</dbReference>
<feature type="domain" description="URB1 C-terminal" evidence="1">
    <location>
        <begin position="1"/>
        <end position="62"/>
    </location>
</feature>
<dbReference type="EMBL" id="MU825423">
    <property type="protein sequence ID" value="KAJ7389929.1"/>
    <property type="molecule type" value="Genomic_DNA"/>
</dbReference>
<comment type="caution">
    <text evidence="2">The sequence shown here is derived from an EMBL/GenBank/DDBJ whole genome shotgun (WGS) entry which is preliminary data.</text>
</comment>
<evidence type="ECO:0000313" key="2">
    <source>
        <dbReference type="EMBL" id="KAJ7389929.1"/>
    </source>
</evidence>
<dbReference type="InterPro" id="IPR032436">
    <property type="entry name" value="URB1_C"/>
</dbReference>
<dbReference type="GO" id="GO:0005730">
    <property type="term" value="C:nucleolus"/>
    <property type="evidence" value="ECO:0007669"/>
    <property type="project" value="TreeGrafter"/>
</dbReference>
<reference evidence="2" key="1">
    <citation type="submission" date="2023-01" db="EMBL/GenBank/DDBJ databases">
        <title>Genome assembly of the deep-sea coral Lophelia pertusa.</title>
        <authorList>
            <person name="Herrera S."/>
            <person name="Cordes E."/>
        </authorList>
    </citation>
    <scope>NUCLEOTIDE SEQUENCE</scope>
    <source>
        <strain evidence="2">USNM1676648</strain>
        <tissue evidence="2">Polyp</tissue>
    </source>
</reference>
<name>A0A9W9ZZA9_9CNID</name>
<dbReference type="PANTHER" id="PTHR13500:SF0">
    <property type="entry name" value="NUCLEOLAR PRE-RIBOSOMAL-ASSOCIATED PROTEIN 1"/>
    <property type="match status" value="1"/>
</dbReference>
<gene>
    <name evidence="2" type="ORF">OS493_028395</name>
</gene>
<proteinExistence type="predicted"/>
<dbReference type="PANTHER" id="PTHR13500">
    <property type="entry name" value="NUCLEOLAR PRERIBOSOMAL-ASSOCIATED PROTEIN 1"/>
    <property type="match status" value="1"/>
</dbReference>
<sequence length="230" mass="25553">MKDSPDYYLYKRRHVIELALSYHDSPVSDHHSQNLVTQLLLSALKIHPAAYDLTKNYGIVAWIHSLCYKSKSSKDEEEKSVRLPPSLAQECALVCWTLLGKLRSSPGASDTYKYLQLLASIIPYLAANEQPSGLSCDRILSLLCLWCAAFEETVVLSQLLSPLNLNEMLSSAGQTYAPRTDCEYIKLKTESLSSLLALLASWQPSGVGTNQTSLQQIVSSCLALWIDMLP</sequence>
<dbReference type="OrthoDB" id="72892at2759"/>
<protein>
    <recommendedName>
        <fullName evidence="1">URB1 C-terminal domain-containing protein</fullName>
    </recommendedName>
</protein>